<evidence type="ECO:0000256" key="1">
    <source>
        <dbReference type="SAM" id="Coils"/>
    </source>
</evidence>
<dbReference type="AlphaFoldDB" id="A0A8J4PZL0"/>
<feature type="coiled-coil region" evidence="1">
    <location>
        <begin position="89"/>
        <end position="116"/>
    </location>
</feature>
<reference evidence="2" key="1">
    <citation type="submission" date="2020-01" db="EMBL/GenBank/DDBJ databases">
        <title>Development of genomics and gene disruption for Polysphondylium violaceum indicates a role for the polyketide synthase stlB in stalk morphogenesis.</title>
        <authorList>
            <person name="Narita B."/>
            <person name="Kawabe Y."/>
            <person name="Kin K."/>
            <person name="Saito T."/>
            <person name="Gibbs R."/>
            <person name="Kuspa A."/>
            <person name="Muzny D."/>
            <person name="Queller D."/>
            <person name="Richards S."/>
            <person name="Strassman J."/>
            <person name="Sucgang R."/>
            <person name="Worley K."/>
            <person name="Schaap P."/>
        </authorList>
    </citation>
    <scope>NUCLEOTIDE SEQUENCE</scope>
    <source>
        <strain evidence="2">QSvi11</strain>
    </source>
</reference>
<organism evidence="2 3">
    <name type="scientific">Polysphondylium violaceum</name>
    <dbReference type="NCBI Taxonomy" id="133409"/>
    <lineage>
        <taxon>Eukaryota</taxon>
        <taxon>Amoebozoa</taxon>
        <taxon>Evosea</taxon>
        <taxon>Eumycetozoa</taxon>
        <taxon>Dictyostelia</taxon>
        <taxon>Dictyosteliales</taxon>
        <taxon>Dictyosteliaceae</taxon>
        <taxon>Polysphondylium</taxon>
    </lineage>
</organism>
<comment type="caution">
    <text evidence="2">The sequence shown here is derived from an EMBL/GenBank/DDBJ whole genome shotgun (WGS) entry which is preliminary data.</text>
</comment>
<protein>
    <submittedName>
        <fullName evidence="2">Uncharacterized protein</fullName>
    </submittedName>
</protein>
<keyword evidence="3" id="KW-1185">Reference proteome</keyword>
<name>A0A8J4PZL0_9MYCE</name>
<dbReference type="Proteomes" id="UP000695562">
    <property type="component" value="Unassembled WGS sequence"/>
</dbReference>
<gene>
    <name evidence="2" type="ORF">CYY_002783</name>
</gene>
<accession>A0A8J4PZL0</accession>
<sequence>METPLDIFKKNLLCWGIEDTLIFFEHFKNKTDLSAYTTLEIDKFLEPYKLSGCFLYGLSENPEMWVNLCENLKIGQLLYSLYKSIRSTKENQDKKLDLIIQNISQLNENVKNLSEHFSEDSKSISRIGKSQFLNC</sequence>
<dbReference type="EMBL" id="AJWJ01000081">
    <property type="protein sequence ID" value="KAF2075892.1"/>
    <property type="molecule type" value="Genomic_DNA"/>
</dbReference>
<evidence type="ECO:0000313" key="3">
    <source>
        <dbReference type="Proteomes" id="UP000695562"/>
    </source>
</evidence>
<evidence type="ECO:0000313" key="2">
    <source>
        <dbReference type="EMBL" id="KAF2075892.1"/>
    </source>
</evidence>
<keyword evidence="1" id="KW-0175">Coiled coil</keyword>
<proteinExistence type="predicted"/>